<evidence type="ECO:0000256" key="2">
    <source>
        <dbReference type="ARBA" id="ARBA00022737"/>
    </source>
</evidence>
<organism evidence="3 4">
    <name type="scientific">Caenorhabditis japonica</name>
    <dbReference type="NCBI Taxonomy" id="281687"/>
    <lineage>
        <taxon>Eukaryota</taxon>
        <taxon>Metazoa</taxon>
        <taxon>Ecdysozoa</taxon>
        <taxon>Nematoda</taxon>
        <taxon>Chromadorea</taxon>
        <taxon>Rhabditida</taxon>
        <taxon>Rhabditina</taxon>
        <taxon>Rhabditomorpha</taxon>
        <taxon>Rhabditoidea</taxon>
        <taxon>Rhabditidae</taxon>
        <taxon>Peloderinae</taxon>
        <taxon>Caenorhabditis</taxon>
    </lineage>
</organism>
<name>A0A8R1EFB1_CAEJA</name>
<keyword evidence="4" id="KW-1185">Reference proteome</keyword>
<dbReference type="SMART" id="SM00364">
    <property type="entry name" value="LRR_BAC"/>
    <property type="match status" value="3"/>
</dbReference>
<accession>A0A8R1EFB1</accession>
<dbReference type="InterPro" id="IPR050216">
    <property type="entry name" value="LRR_domain-containing"/>
</dbReference>
<evidence type="ECO:0000313" key="3">
    <source>
        <dbReference type="EnsemblMetazoa" id="CJA32556b.1"/>
    </source>
</evidence>
<reference evidence="4" key="1">
    <citation type="submission" date="2010-08" db="EMBL/GenBank/DDBJ databases">
        <authorList>
            <consortium name="Caenorhabditis japonica Sequencing Consortium"/>
            <person name="Wilson R.K."/>
        </authorList>
    </citation>
    <scope>NUCLEOTIDE SEQUENCE [LARGE SCALE GENOMIC DNA]</scope>
    <source>
        <strain evidence="4">DF5081</strain>
    </source>
</reference>
<dbReference type="InterPro" id="IPR003591">
    <property type="entry name" value="Leu-rich_rpt_typical-subtyp"/>
</dbReference>
<evidence type="ECO:0000256" key="1">
    <source>
        <dbReference type="ARBA" id="ARBA00022614"/>
    </source>
</evidence>
<dbReference type="InterPro" id="IPR001611">
    <property type="entry name" value="Leu-rich_rpt"/>
</dbReference>
<reference evidence="3" key="2">
    <citation type="submission" date="2022-06" db="UniProtKB">
        <authorList>
            <consortium name="EnsemblMetazoa"/>
        </authorList>
    </citation>
    <scope>IDENTIFICATION</scope>
    <source>
        <strain evidence="3">DF5081</strain>
    </source>
</reference>
<dbReference type="Gene3D" id="3.80.10.10">
    <property type="entry name" value="Ribonuclease Inhibitor"/>
    <property type="match status" value="1"/>
</dbReference>
<dbReference type="Pfam" id="PF13855">
    <property type="entry name" value="LRR_8"/>
    <property type="match status" value="1"/>
</dbReference>
<protein>
    <submittedName>
        <fullName evidence="3">Uncharacterized protein</fullName>
    </submittedName>
</protein>
<dbReference type="PRINTS" id="PR00019">
    <property type="entry name" value="LEURICHRPT"/>
</dbReference>
<keyword evidence="1" id="KW-0433">Leucine-rich repeat</keyword>
<dbReference type="PROSITE" id="PS51450">
    <property type="entry name" value="LRR"/>
    <property type="match status" value="2"/>
</dbReference>
<evidence type="ECO:0000313" key="4">
    <source>
        <dbReference type="Proteomes" id="UP000005237"/>
    </source>
</evidence>
<dbReference type="Proteomes" id="UP000005237">
    <property type="component" value="Unassembled WGS sequence"/>
</dbReference>
<dbReference type="SUPFAM" id="SSF52058">
    <property type="entry name" value="L domain-like"/>
    <property type="match status" value="1"/>
</dbReference>
<dbReference type="PANTHER" id="PTHR48051">
    <property type="match status" value="1"/>
</dbReference>
<dbReference type="EnsemblMetazoa" id="CJA32556b.1">
    <property type="protein sequence ID" value="CJA32556b.1"/>
    <property type="gene ID" value="WBGene00208403"/>
</dbReference>
<proteinExistence type="predicted"/>
<dbReference type="AlphaFoldDB" id="A0A8R1EFB1"/>
<dbReference type="PANTHER" id="PTHR48051:SF46">
    <property type="entry name" value="LEUCINE RICH REPEAT-CONTAINING DOMAIN PROTEIN"/>
    <property type="match status" value="1"/>
</dbReference>
<dbReference type="InterPro" id="IPR032675">
    <property type="entry name" value="LRR_dom_sf"/>
</dbReference>
<dbReference type="SMART" id="SM00369">
    <property type="entry name" value="LRR_TYP"/>
    <property type="match status" value="3"/>
</dbReference>
<keyword evidence="2" id="KW-0677">Repeat</keyword>
<dbReference type="GO" id="GO:0005737">
    <property type="term" value="C:cytoplasm"/>
    <property type="evidence" value="ECO:0007669"/>
    <property type="project" value="TreeGrafter"/>
</dbReference>
<sequence length="239" mass="27183">MGIDTYNPTVRMRLANASKTRVLSLKESALHRIPDDVKNLVQLKHLDLSVNYLSEIPTYFGGFAHLKHLNLARNQLENLPDEIGCLPALEVLNVSQNKLTTLPSLEKCTSLKSIEAIENLFSTFPVGVCQCPALETVIFTENRMEELPDEIHSLRAISVVLNKNRLLSLNTANLLRCERLRTLNVDDNQLNRDEIEHFLSSAPREIRLSFNNNVSVVHTTDLLMQYLDRNVFCIQIYSI</sequence>